<dbReference type="InterPro" id="IPR009057">
    <property type="entry name" value="Homeodomain-like_sf"/>
</dbReference>
<name>A0A2T9Z119_9FUNG</name>
<evidence type="ECO:0000313" key="2">
    <source>
        <dbReference type="EMBL" id="PVU98298.1"/>
    </source>
</evidence>
<dbReference type="STRING" id="61424.A0A2T9Z119"/>
<dbReference type="Proteomes" id="UP000245699">
    <property type="component" value="Unassembled WGS sequence"/>
</dbReference>
<dbReference type="OrthoDB" id="608866at2759"/>
<dbReference type="InterPro" id="IPR001005">
    <property type="entry name" value="SANT/Myb"/>
</dbReference>
<organism evidence="2 3">
    <name type="scientific">Furculomyces boomerangus</name>
    <dbReference type="NCBI Taxonomy" id="61424"/>
    <lineage>
        <taxon>Eukaryota</taxon>
        <taxon>Fungi</taxon>
        <taxon>Fungi incertae sedis</taxon>
        <taxon>Zoopagomycota</taxon>
        <taxon>Kickxellomycotina</taxon>
        <taxon>Harpellomycetes</taxon>
        <taxon>Harpellales</taxon>
        <taxon>Harpellaceae</taxon>
        <taxon>Furculomyces</taxon>
    </lineage>
</organism>
<dbReference type="SUPFAM" id="SSF46689">
    <property type="entry name" value="Homeodomain-like"/>
    <property type="match status" value="1"/>
</dbReference>
<evidence type="ECO:0000313" key="3">
    <source>
        <dbReference type="Proteomes" id="UP000245699"/>
    </source>
</evidence>
<dbReference type="AlphaFoldDB" id="A0A2T9Z119"/>
<reference evidence="2 3" key="1">
    <citation type="journal article" date="2018" name="MBio">
        <title>Comparative Genomics Reveals the Core Gene Toolbox for the Fungus-Insect Symbiosis.</title>
        <authorList>
            <person name="Wang Y."/>
            <person name="Stata M."/>
            <person name="Wang W."/>
            <person name="Stajich J.E."/>
            <person name="White M.M."/>
            <person name="Moncalvo J.M."/>
        </authorList>
    </citation>
    <scope>NUCLEOTIDE SEQUENCE [LARGE SCALE GENOMIC DNA]</scope>
    <source>
        <strain evidence="2 3">AUS-77-4</strain>
    </source>
</reference>
<sequence>MIQAKPRSMPTGARNVVRSNDSASLWNCTLSPGWTKDEVEILRNALIKFGIGNWTKIIESDCLLGKTIAQMNLQTQRMLGQQSTAEFSGLHIDPFVIGQINSLKDGPDIKRKNGFIINTENKLTREQIAARREENRIKYQADQQQIDQIVLPKATAKPTLLDEKRKLLADLESQLAQVRQKINNLNQKPL</sequence>
<keyword evidence="1" id="KW-0175">Coiled coil</keyword>
<proteinExistence type="predicted"/>
<dbReference type="Gene3D" id="1.10.10.60">
    <property type="entry name" value="Homeodomain-like"/>
    <property type="match status" value="1"/>
</dbReference>
<dbReference type="EMBL" id="MBFT01000085">
    <property type="protein sequence ID" value="PVU98298.1"/>
    <property type="molecule type" value="Genomic_DNA"/>
</dbReference>
<accession>A0A2T9Z119</accession>
<dbReference type="PANTHER" id="PTHR41733:SF1">
    <property type="entry name" value="CHROMOSOME UNDETERMINED SCAFFOLD_30, WHOLE GENOME SHOTGUN SEQUENCE"/>
    <property type="match status" value="1"/>
</dbReference>
<evidence type="ECO:0000256" key="1">
    <source>
        <dbReference type="SAM" id="Coils"/>
    </source>
</evidence>
<evidence type="ECO:0008006" key="4">
    <source>
        <dbReference type="Google" id="ProtNLM"/>
    </source>
</evidence>
<protein>
    <recommendedName>
        <fullName evidence="4">Myb-like domain-containing protein</fullName>
    </recommendedName>
</protein>
<gene>
    <name evidence="2" type="ORF">BB559_001692</name>
</gene>
<dbReference type="PANTHER" id="PTHR41733">
    <property type="entry name" value="UBIQUITIN-ASSOCIATED/TRANSLATION ELONGATION FACTOR EF1B, N-TERMINAL, EUKARYOTE"/>
    <property type="match status" value="1"/>
</dbReference>
<feature type="coiled-coil region" evidence="1">
    <location>
        <begin position="161"/>
        <end position="188"/>
    </location>
</feature>
<keyword evidence="3" id="KW-1185">Reference proteome</keyword>
<comment type="caution">
    <text evidence="2">The sequence shown here is derived from an EMBL/GenBank/DDBJ whole genome shotgun (WGS) entry which is preliminary data.</text>
</comment>
<dbReference type="CDD" id="cd00167">
    <property type="entry name" value="SANT"/>
    <property type="match status" value="1"/>
</dbReference>